<evidence type="ECO:0000259" key="2">
    <source>
        <dbReference type="Pfam" id="PF19580"/>
    </source>
</evidence>
<dbReference type="Proteomes" id="UP000672011">
    <property type="component" value="Chromosome"/>
</dbReference>
<feature type="domain" description="Endonuclease/exonuclease/phosphatase" evidence="2">
    <location>
        <begin position="93"/>
        <end position="396"/>
    </location>
</feature>
<evidence type="ECO:0000313" key="3">
    <source>
        <dbReference type="EMBL" id="QTV06466.1"/>
    </source>
</evidence>
<dbReference type="PANTHER" id="PTHR42834:SF1">
    <property type="entry name" value="ENDONUCLEASE_EXONUCLEASE_PHOSPHATASE FAMILY PROTEIN (AFU_ORTHOLOGUE AFUA_3G09210)"/>
    <property type="match status" value="1"/>
</dbReference>
<proteinExistence type="predicted"/>
<protein>
    <submittedName>
        <fullName evidence="3">Endonuclease</fullName>
    </submittedName>
</protein>
<dbReference type="GO" id="GO:0004519">
    <property type="term" value="F:endonuclease activity"/>
    <property type="evidence" value="ECO:0007669"/>
    <property type="project" value="UniProtKB-KW"/>
</dbReference>
<evidence type="ECO:0000313" key="4">
    <source>
        <dbReference type="Proteomes" id="UP000672011"/>
    </source>
</evidence>
<dbReference type="Pfam" id="PF19580">
    <property type="entry name" value="Exo_endo_phos_3"/>
    <property type="match status" value="1"/>
</dbReference>
<dbReference type="RefSeq" id="WP_230477183.1">
    <property type="nucleotide sequence ID" value="NZ_CP072842.1"/>
</dbReference>
<keyword evidence="3" id="KW-0255">Endonuclease</keyword>
<feature type="signal peptide" evidence="1">
    <location>
        <begin position="1"/>
        <end position="24"/>
    </location>
</feature>
<dbReference type="PANTHER" id="PTHR42834">
    <property type="entry name" value="ENDONUCLEASE/EXONUCLEASE/PHOSPHATASE FAMILY PROTEIN (AFU_ORTHOLOGUE AFUA_3G09210)"/>
    <property type="match status" value="1"/>
</dbReference>
<name>A0ABX7XEU8_9FLAO</name>
<keyword evidence="3" id="KW-0540">Nuclease</keyword>
<keyword evidence="1" id="KW-0732">Signal</keyword>
<dbReference type="InterPro" id="IPR005135">
    <property type="entry name" value="Endo/exonuclease/phosphatase"/>
</dbReference>
<dbReference type="SUPFAM" id="SSF56219">
    <property type="entry name" value="DNase I-like"/>
    <property type="match status" value="1"/>
</dbReference>
<keyword evidence="3" id="KW-0378">Hydrolase</keyword>
<feature type="chain" id="PRO_5047113275" evidence="1">
    <location>
        <begin position="25"/>
        <end position="401"/>
    </location>
</feature>
<dbReference type="Gene3D" id="3.60.10.10">
    <property type="entry name" value="Endonuclease/exonuclease/phosphatase"/>
    <property type="match status" value="1"/>
</dbReference>
<organism evidence="3 4">
    <name type="scientific">Faecalibacter bovis</name>
    <dbReference type="NCBI Taxonomy" id="2898187"/>
    <lineage>
        <taxon>Bacteria</taxon>
        <taxon>Pseudomonadati</taxon>
        <taxon>Bacteroidota</taxon>
        <taxon>Flavobacteriia</taxon>
        <taxon>Flavobacteriales</taxon>
        <taxon>Weeksellaceae</taxon>
        <taxon>Faecalibacter</taxon>
    </lineage>
</organism>
<accession>A0ABX7XEU8</accession>
<sequence length="401" mass="45417">MFKFKKSLSFFLLTFLFLTVNTSAQTKYASAAVGFYNVENIFDTIESAGYIDGTLKFNDPNYHKSIPVSDISKYDTVSFKQQYTFENIEGKKIIRPLILQDEFLPNGKKVWGKERYTQKINNISSVIADLGKDVTGNAPVIVGLSEIENREVVIDITNSPALKKYNYGVVHFNSFDARGVDVALIYQKGRFVVTEAAPHPVFIFDNDGKRKYTRDVLQVTGLLDGEEITFLVNHWPSRSGGEKVSRPSRIEAAKVAKNVIDVLKAKNKDAKVILMGDLNDDPVDPSVKEVFNPAGDINNVQKDGYYNPMIPLFKKGIGTLAYRDSWNLFDQIITTASLTTKDKDYSTYKVFKTEIYNKDYLVSKEGQYKGYPNRMWSGDTYRANGYSDHFPVYTILLKSIK</sequence>
<keyword evidence="4" id="KW-1185">Reference proteome</keyword>
<dbReference type="EMBL" id="CP072842">
    <property type="protein sequence ID" value="QTV06466.1"/>
    <property type="molecule type" value="Genomic_DNA"/>
</dbReference>
<evidence type="ECO:0000256" key="1">
    <source>
        <dbReference type="SAM" id="SignalP"/>
    </source>
</evidence>
<gene>
    <name evidence="3" type="ORF">J9309_03815</name>
</gene>
<reference evidence="3 4" key="1">
    <citation type="journal article" date="2021" name="Int. J. Syst. Evol. Microbiol.">
        <title>Faecalibacter bovis sp. nov., isolated from cow faeces.</title>
        <authorList>
            <person name="Li F."/>
            <person name="Zhao W."/>
            <person name="Hong Q."/>
            <person name="Shao Q."/>
            <person name="Song J."/>
            <person name="Yang S."/>
        </authorList>
    </citation>
    <scope>NUCLEOTIDE SEQUENCE [LARGE SCALE GENOMIC DNA]</scope>
    <source>
        <strain evidence="3 4">ZY171143</strain>
    </source>
</reference>
<dbReference type="InterPro" id="IPR036691">
    <property type="entry name" value="Endo/exonu/phosph_ase_sf"/>
</dbReference>
<reference evidence="4" key="2">
    <citation type="submission" date="2021-04" db="EMBL/GenBank/DDBJ databases">
        <title>Taxonomy of Flavobacteriaceae bacterium ZY171143.</title>
        <authorList>
            <person name="Li F."/>
        </authorList>
    </citation>
    <scope>NUCLEOTIDE SEQUENCE [LARGE SCALE GENOMIC DNA]</scope>
    <source>
        <strain evidence="4">ZY171143</strain>
    </source>
</reference>